<dbReference type="InterPro" id="IPR029045">
    <property type="entry name" value="ClpP/crotonase-like_dom_sf"/>
</dbReference>
<keyword evidence="4" id="KW-1185">Reference proteome</keyword>
<evidence type="ECO:0000313" key="3">
    <source>
        <dbReference type="EMBL" id="BEQ14800.1"/>
    </source>
</evidence>
<dbReference type="AlphaFoldDB" id="A0AAU9ESS5"/>
<feature type="domain" description="CoA carboxyltransferase C-terminal" evidence="2">
    <location>
        <begin position="262"/>
        <end position="494"/>
    </location>
</feature>
<evidence type="ECO:0000313" key="4">
    <source>
        <dbReference type="Proteomes" id="UP001366166"/>
    </source>
</evidence>
<name>A0AAU9ESS5_9BACT</name>
<dbReference type="Gene3D" id="3.90.226.10">
    <property type="entry name" value="2-enoyl-CoA Hydratase, Chain A, domain 1"/>
    <property type="match status" value="2"/>
</dbReference>
<feature type="domain" description="CoA carboxyltransferase N-terminal" evidence="1">
    <location>
        <begin position="1"/>
        <end position="257"/>
    </location>
</feature>
<sequence>MDHLIEELEQRNQEYRLGGGAKRIEREHAKGKLTARERLDYLFDKDTFIEVGLLTDHTCRDFGLENQHMPGDGVVTGYGQVDGRKVFAFAQDATVMGGSLGDMHSQKICTIMDLAVKAGAPIVGINDSAGARVQEGAGGLAGYGLIFRRNVNASGVVPQISVIMGNCAGGAVYSPAMTDFVFMVKKTSYMFITGPKVIMSVTGEDVTMEKLGGARIHTKISGNCDLATEDDKECLDQVKRLLSYLPSNSKSQPPRLAMWTPHYDKEIQNIIPDDRKKFFDVRQVIERLVDKGDFMEIKALYAPNVVVGFGRIDGRAVGVVANQSRHLGGALDSDASDKAARFVRTCDAFNIPLVNLVDVPGYLPGVKHEYSGIIRHGAKMIYAYSEATVPKITIILRKAYGGAYQAMCSKQLGADQVWAWPSAEVAVMGAEGAVDIVYAKGIAKADDPETARQDKIDEYRKKFANPYDVAKKLHVDAVILPGDTRPYLMRALEALEDKQEPKPWRKHGNVPL</sequence>
<gene>
    <name evidence="3" type="ORF">FAK_18660</name>
</gene>
<evidence type="ECO:0000259" key="1">
    <source>
        <dbReference type="PROSITE" id="PS50980"/>
    </source>
</evidence>
<dbReference type="PROSITE" id="PS50980">
    <property type="entry name" value="COA_CT_NTER"/>
    <property type="match status" value="1"/>
</dbReference>
<accession>A0AAU9ESS5</accession>
<dbReference type="InterPro" id="IPR051047">
    <property type="entry name" value="AccD/PCCB"/>
</dbReference>
<dbReference type="GO" id="GO:0004658">
    <property type="term" value="F:propionyl-CoA carboxylase activity"/>
    <property type="evidence" value="ECO:0007669"/>
    <property type="project" value="TreeGrafter"/>
</dbReference>
<evidence type="ECO:0000259" key="2">
    <source>
        <dbReference type="PROSITE" id="PS50989"/>
    </source>
</evidence>
<dbReference type="EMBL" id="AP028679">
    <property type="protein sequence ID" value="BEQ14800.1"/>
    <property type="molecule type" value="Genomic_DNA"/>
</dbReference>
<dbReference type="SUPFAM" id="SSF52096">
    <property type="entry name" value="ClpP/crotonase"/>
    <property type="match status" value="2"/>
</dbReference>
<dbReference type="InterPro" id="IPR034733">
    <property type="entry name" value="AcCoA_carboxyl_beta"/>
</dbReference>
<dbReference type="FunFam" id="3.90.226.10:FF:000016">
    <property type="entry name" value="Propionyl-CoA carboxylase, beta subunit"/>
    <property type="match status" value="1"/>
</dbReference>
<dbReference type="InterPro" id="IPR011763">
    <property type="entry name" value="COA_CT_C"/>
</dbReference>
<dbReference type="Proteomes" id="UP001366166">
    <property type="component" value="Chromosome"/>
</dbReference>
<proteinExistence type="predicted"/>
<protein>
    <submittedName>
        <fullName evidence="3">Methylmalonyl-CoA carboxyltransferase</fullName>
    </submittedName>
</protein>
<dbReference type="PANTHER" id="PTHR43842">
    <property type="entry name" value="PROPIONYL-COA CARBOXYLASE BETA CHAIN"/>
    <property type="match status" value="1"/>
</dbReference>
<dbReference type="PROSITE" id="PS50989">
    <property type="entry name" value="COA_CT_CTER"/>
    <property type="match status" value="1"/>
</dbReference>
<dbReference type="PANTHER" id="PTHR43842:SF2">
    <property type="entry name" value="PROPIONYL-COA CARBOXYLASE BETA CHAIN, MITOCHONDRIAL"/>
    <property type="match status" value="1"/>
</dbReference>
<reference evidence="4" key="1">
    <citation type="journal article" date="2023" name="Arch. Microbiol.">
        <title>Desulfoferula mesophilus gen. nov. sp. nov., a mesophilic sulfate-reducing bacterium isolated from a brackish lake sediment.</title>
        <authorList>
            <person name="Watanabe T."/>
            <person name="Yabe T."/>
            <person name="Tsuji J.M."/>
            <person name="Fukui M."/>
        </authorList>
    </citation>
    <scope>NUCLEOTIDE SEQUENCE [LARGE SCALE GENOMIC DNA]</scope>
    <source>
        <strain evidence="4">12FAK</strain>
    </source>
</reference>
<dbReference type="RefSeq" id="WP_338606475.1">
    <property type="nucleotide sequence ID" value="NZ_AP028679.1"/>
</dbReference>
<dbReference type="InterPro" id="IPR011762">
    <property type="entry name" value="COA_CT_N"/>
</dbReference>
<dbReference type="Pfam" id="PF01039">
    <property type="entry name" value="Carboxyl_trans"/>
    <property type="match status" value="1"/>
</dbReference>
<dbReference type="KEGG" id="dmp:FAK_18660"/>
<organism evidence="3 4">
    <name type="scientific">Desulfoferula mesophila</name>
    <dbReference type="NCBI Taxonomy" id="3058419"/>
    <lineage>
        <taxon>Bacteria</taxon>
        <taxon>Pseudomonadati</taxon>
        <taxon>Thermodesulfobacteriota</taxon>
        <taxon>Desulfarculia</taxon>
        <taxon>Desulfarculales</taxon>
        <taxon>Desulfarculaceae</taxon>
        <taxon>Desulfoferula</taxon>
    </lineage>
</organism>